<dbReference type="CDD" id="cd02247">
    <property type="entry name" value="cupin_pirin_C"/>
    <property type="match status" value="1"/>
</dbReference>
<dbReference type="InterPro" id="IPR012093">
    <property type="entry name" value="Pirin"/>
</dbReference>
<evidence type="ECO:0000259" key="5">
    <source>
        <dbReference type="Pfam" id="PF05726"/>
    </source>
</evidence>
<dbReference type="Pfam" id="PF05726">
    <property type="entry name" value="Pirin_C"/>
    <property type="match status" value="1"/>
</dbReference>
<comment type="caution">
    <text evidence="6">The sequence shown here is derived from an EMBL/GenBank/DDBJ whole genome shotgun (WGS) entry which is preliminary data.</text>
</comment>
<dbReference type="PIRSF" id="PIRSF006232">
    <property type="entry name" value="Pirin"/>
    <property type="match status" value="1"/>
</dbReference>
<dbReference type="InterPro" id="IPR014710">
    <property type="entry name" value="RmlC-like_jellyroll"/>
</dbReference>
<organism evidence="6 7">
    <name type="scientific">Thiomicrorhabdus marina</name>
    <dbReference type="NCBI Taxonomy" id="2818442"/>
    <lineage>
        <taxon>Bacteria</taxon>
        <taxon>Pseudomonadati</taxon>
        <taxon>Pseudomonadota</taxon>
        <taxon>Gammaproteobacteria</taxon>
        <taxon>Thiotrichales</taxon>
        <taxon>Piscirickettsiaceae</taxon>
        <taxon>Thiomicrorhabdus</taxon>
    </lineage>
</organism>
<keyword evidence="7" id="KW-1185">Reference proteome</keyword>
<keyword evidence="2" id="KW-0694">RNA-binding</keyword>
<dbReference type="PROSITE" id="PS50889">
    <property type="entry name" value="S4"/>
    <property type="match status" value="1"/>
</dbReference>
<feature type="domain" description="Pirin C-terminal" evidence="5">
    <location>
        <begin position="176"/>
        <end position="274"/>
    </location>
</feature>
<dbReference type="EMBL" id="JAGETV010000014">
    <property type="protein sequence ID" value="MBO1927626.1"/>
    <property type="molecule type" value="Genomic_DNA"/>
</dbReference>
<dbReference type="Gene3D" id="2.60.120.10">
    <property type="entry name" value="Jelly Rolls"/>
    <property type="match status" value="2"/>
</dbReference>
<dbReference type="PANTHER" id="PTHR13903">
    <property type="entry name" value="PIRIN-RELATED"/>
    <property type="match status" value="1"/>
</dbReference>
<dbReference type="Proteomes" id="UP000664835">
    <property type="component" value="Unassembled WGS sequence"/>
</dbReference>
<evidence type="ECO:0000313" key="7">
    <source>
        <dbReference type="Proteomes" id="UP000664835"/>
    </source>
</evidence>
<dbReference type="InterPro" id="IPR008778">
    <property type="entry name" value="Pirin_C_dom"/>
</dbReference>
<evidence type="ECO:0000256" key="3">
    <source>
        <dbReference type="RuleBase" id="RU003457"/>
    </source>
</evidence>
<accession>A0ABS3Q5K3</accession>
<dbReference type="RefSeq" id="WP_208150108.1">
    <property type="nucleotide sequence ID" value="NZ_JAGETV010000014.1"/>
</dbReference>
<feature type="domain" description="Pirin N-terminal" evidence="4">
    <location>
        <begin position="31"/>
        <end position="117"/>
    </location>
</feature>
<protein>
    <submittedName>
        <fullName evidence="6">Pirin family protein</fullName>
    </submittedName>
</protein>
<dbReference type="InterPro" id="IPR003829">
    <property type="entry name" value="Pirin_N_dom"/>
</dbReference>
<name>A0ABS3Q5K3_9GAMM</name>
<evidence type="ECO:0000256" key="1">
    <source>
        <dbReference type="ARBA" id="ARBA00008416"/>
    </source>
</evidence>
<evidence type="ECO:0000256" key="2">
    <source>
        <dbReference type="PROSITE-ProRule" id="PRU00182"/>
    </source>
</evidence>
<sequence length="276" mass="30648">MLREIAFIRQAQAAMDGDGVALQRNALFGGELDPFLMLDELKANPDDQVGAFPVHPHRGIQTFSYLINGGMAHQDSMGNASQVSAGGLQWMHTARGIEHAEKPFIDEQGLWGFQFWLNVPHEEKFIEPSYQDVSADELTWQSIAGVQIKVLAGQLQVEQQSLQSSFNRLSNAATVADLDWQQDSTIRLQTSDSSLAIFVLTGTVKINDQNEVKAGQLVKFDEGDEVQLQGSAGSRLLVFSGEPIGEPIVHRGPFVMTTEEEMRQTLQDYREGRLIY</sequence>
<dbReference type="CDD" id="cd02909">
    <property type="entry name" value="cupin_pirin_N"/>
    <property type="match status" value="1"/>
</dbReference>
<reference evidence="6 7" key="1">
    <citation type="submission" date="2021-03" db="EMBL/GenBank/DDBJ databases">
        <title>Thiomicrorhabdus sp.nov.,novel sulfur-oxidizing bacteria isolated from coastal sediment.</title>
        <authorList>
            <person name="Liu X."/>
        </authorList>
    </citation>
    <scope>NUCLEOTIDE SEQUENCE [LARGE SCALE GENOMIC DNA]</scope>
    <source>
        <strain evidence="6 7">6S2-11</strain>
    </source>
</reference>
<evidence type="ECO:0000259" key="4">
    <source>
        <dbReference type="Pfam" id="PF02678"/>
    </source>
</evidence>
<dbReference type="SUPFAM" id="SSF51182">
    <property type="entry name" value="RmlC-like cupins"/>
    <property type="match status" value="1"/>
</dbReference>
<proteinExistence type="inferred from homology"/>
<gene>
    <name evidence="6" type="ORF">J3998_08560</name>
</gene>
<comment type="similarity">
    <text evidence="1 3">Belongs to the pirin family.</text>
</comment>
<dbReference type="PANTHER" id="PTHR13903:SF8">
    <property type="entry name" value="PIRIN"/>
    <property type="match status" value="1"/>
</dbReference>
<dbReference type="InterPro" id="IPR011051">
    <property type="entry name" value="RmlC_Cupin_sf"/>
</dbReference>
<dbReference type="Pfam" id="PF02678">
    <property type="entry name" value="Pirin"/>
    <property type="match status" value="1"/>
</dbReference>
<evidence type="ECO:0000313" key="6">
    <source>
        <dbReference type="EMBL" id="MBO1927626.1"/>
    </source>
</evidence>